<dbReference type="InterPro" id="IPR021858">
    <property type="entry name" value="Fun_TF"/>
</dbReference>
<organism evidence="2 3">
    <name type="scientific">Rhizoctonia solani</name>
    <dbReference type="NCBI Taxonomy" id="456999"/>
    <lineage>
        <taxon>Eukaryota</taxon>
        <taxon>Fungi</taxon>
        <taxon>Dikarya</taxon>
        <taxon>Basidiomycota</taxon>
        <taxon>Agaricomycotina</taxon>
        <taxon>Agaricomycetes</taxon>
        <taxon>Cantharellales</taxon>
        <taxon>Ceratobasidiaceae</taxon>
        <taxon>Rhizoctonia</taxon>
    </lineage>
</organism>
<dbReference type="Proteomes" id="UP000663888">
    <property type="component" value="Unassembled WGS sequence"/>
</dbReference>
<gene>
    <name evidence="2" type="ORF">RDB_LOCUS35173</name>
</gene>
<evidence type="ECO:0000256" key="1">
    <source>
        <dbReference type="SAM" id="MobiDB-lite"/>
    </source>
</evidence>
<sequence>MSTSLIVSDAQKEGSSVKAIQHQGQSSSGKGPPEAPINTTSVTSSNEESELAAPPDASEGSSAPAKTSSPKSITPVIDTTHEGSTEPDNYLREPQTSPSNLLLISSPPSPVNSLRQSSVASSSTDSNTSIPLTPGQASLLDSLFSLGHPHDQTKLIEYSQINPSSSYLNQPVWPSWSLVDKVDAALDDEEDPEGVRFVICRSLAPNPNTQSNALPFVLQSYARWVNFVVFEPLKVAGMIREGVIMQFASSAEVRTRTCLIANVIGKLSKAPELDQKGMSIVSMLRSEAHQNIARFHSNGPAPEREADMQNALRVLDSMMEMILIQRYSGPLTSVVGLMEAAAPVFRRACPDPPERLVNLPNILASPGLNLQHFAATDVIISVTTARPMFFKYDVTCSPEAFVQLAKGEYGLQWLHGVPDLFIILLAWINVLHEDHGNNVDQECIAEIENQVRAVKIKPGFSPDPIFLILRLAVQECWRQTVYVYLYMSLCATQADDPRVIKAVRAFVHIVNGVKPGRNPDSFLFIPIMVVGAFAYRERDRDILRRRMIGLRECTNPSAAGYDCLEVLEDIWSRTQAENRAATWSDLRMSCDNIAGI</sequence>
<feature type="compositionally biased region" description="Low complexity" evidence="1">
    <location>
        <begin position="61"/>
        <end position="72"/>
    </location>
</feature>
<feature type="region of interest" description="Disordered" evidence="1">
    <location>
        <begin position="1"/>
        <end position="132"/>
    </location>
</feature>
<evidence type="ECO:0008006" key="4">
    <source>
        <dbReference type="Google" id="ProtNLM"/>
    </source>
</evidence>
<dbReference type="AlphaFoldDB" id="A0A8H3AKN0"/>
<evidence type="ECO:0000313" key="3">
    <source>
        <dbReference type="Proteomes" id="UP000663888"/>
    </source>
</evidence>
<reference evidence="2" key="1">
    <citation type="submission" date="2021-01" db="EMBL/GenBank/DDBJ databases">
        <authorList>
            <person name="Kaushik A."/>
        </authorList>
    </citation>
    <scope>NUCLEOTIDE SEQUENCE</scope>
    <source>
        <strain evidence="2">AG4-R118</strain>
    </source>
</reference>
<protein>
    <recommendedName>
        <fullName evidence="4">Fungal-specific transcription factor domain protein</fullName>
    </recommendedName>
</protein>
<dbReference type="Pfam" id="PF11951">
    <property type="entry name" value="Fungal_trans_2"/>
    <property type="match status" value="1"/>
</dbReference>
<proteinExistence type="predicted"/>
<name>A0A8H3AKN0_9AGAM</name>
<feature type="compositionally biased region" description="Low complexity" evidence="1">
    <location>
        <begin position="97"/>
        <end position="129"/>
    </location>
</feature>
<comment type="caution">
    <text evidence="2">The sequence shown here is derived from an EMBL/GenBank/DDBJ whole genome shotgun (WGS) entry which is preliminary data.</text>
</comment>
<accession>A0A8H3AKN0</accession>
<evidence type="ECO:0000313" key="2">
    <source>
        <dbReference type="EMBL" id="CAE6430837.1"/>
    </source>
</evidence>
<dbReference type="EMBL" id="CAJMWX010000799">
    <property type="protein sequence ID" value="CAE6430837.1"/>
    <property type="molecule type" value="Genomic_DNA"/>
</dbReference>